<evidence type="ECO:0000313" key="9">
    <source>
        <dbReference type="Proteomes" id="UP001524435"/>
    </source>
</evidence>
<sequence length="250" mass="29399">MKLISWNVNGIRACKKKGFDDFFQEIDADLFCIQESKMQEGQADIDMPGYHMYLHSALRKGYSGVITYTKEAPLSVQKGIGDERFDEEGRALTLEFKDFYSVNVYVPNSQEKLVRLPYRLSWEECFLAYVKKLEQKKPVIICGDMNVAKEEIDLKNPKSNHLNPGFSDAEREKMRILQNSGFIDTYRYFYPDKENAYTWWSYRFQSRMKNIGWRIDYFLVSQCLRERLVDAIIHKEVMGSDHCPIELDIS</sequence>
<dbReference type="PANTHER" id="PTHR22748:SF6">
    <property type="entry name" value="DNA-(APURINIC OR APYRIMIDINIC SITE) ENDONUCLEASE"/>
    <property type="match status" value="1"/>
</dbReference>
<evidence type="ECO:0000313" key="8">
    <source>
        <dbReference type="EMBL" id="MCQ5121391.1"/>
    </source>
</evidence>
<dbReference type="Proteomes" id="UP001524435">
    <property type="component" value="Unassembled WGS sequence"/>
</dbReference>
<feature type="domain" description="Endonuclease/exonuclease/phosphatase" evidence="7">
    <location>
        <begin position="4"/>
        <end position="242"/>
    </location>
</feature>
<dbReference type="NCBIfam" id="TIGR00195">
    <property type="entry name" value="exoDNase_III"/>
    <property type="match status" value="1"/>
</dbReference>
<comment type="cofactor">
    <cofactor evidence="2">
        <name>Mg(2+)</name>
        <dbReference type="ChEBI" id="CHEBI:18420"/>
    </cofactor>
</comment>
<proteinExistence type="inferred from homology"/>
<dbReference type="SUPFAM" id="SSF56219">
    <property type="entry name" value="DNase I-like"/>
    <property type="match status" value="1"/>
</dbReference>
<keyword evidence="4" id="KW-0479">Metal-binding</keyword>
<comment type="similarity">
    <text evidence="3">Belongs to the DNA repair enzymes AP/ExoA family.</text>
</comment>
<dbReference type="InterPro" id="IPR020847">
    <property type="entry name" value="AP_endonuclease_F1_BS"/>
</dbReference>
<dbReference type="PROSITE" id="PS00726">
    <property type="entry name" value="AP_NUCLEASE_F1_1"/>
    <property type="match status" value="1"/>
</dbReference>
<evidence type="ECO:0000256" key="1">
    <source>
        <dbReference type="ARBA" id="ARBA00001936"/>
    </source>
</evidence>
<dbReference type="InterPro" id="IPR005135">
    <property type="entry name" value="Endo/exonuclease/phosphatase"/>
</dbReference>
<evidence type="ECO:0000256" key="4">
    <source>
        <dbReference type="ARBA" id="ARBA00022723"/>
    </source>
</evidence>
<accession>A0ABT1SJI4</accession>
<dbReference type="CDD" id="cd09087">
    <property type="entry name" value="Ape1-like_AP-endo"/>
    <property type="match status" value="1"/>
</dbReference>
<dbReference type="NCBIfam" id="TIGR00633">
    <property type="entry name" value="xth"/>
    <property type="match status" value="1"/>
</dbReference>
<comment type="cofactor">
    <cofactor evidence="1">
        <name>Mn(2+)</name>
        <dbReference type="ChEBI" id="CHEBI:29035"/>
    </cofactor>
</comment>
<evidence type="ECO:0000259" key="7">
    <source>
        <dbReference type="Pfam" id="PF03372"/>
    </source>
</evidence>
<dbReference type="Gene3D" id="3.60.10.10">
    <property type="entry name" value="Endonuclease/exonuclease/phosphatase"/>
    <property type="match status" value="1"/>
</dbReference>
<evidence type="ECO:0000256" key="5">
    <source>
        <dbReference type="ARBA" id="ARBA00022801"/>
    </source>
</evidence>
<dbReference type="InterPro" id="IPR036691">
    <property type="entry name" value="Endo/exonu/phosph_ase_sf"/>
</dbReference>
<dbReference type="EMBL" id="JANGCH010000004">
    <property type="protein sequence ID" value="MCQ5121391.1"/>
    <property type="molecule type" value="Genomic_DNA"/>
</dbReference>
<keyword evidence="9" id="KW-1185">Reference proteome</keyword>
<reference evidence="8 9" key="1">
    <citation type="submission" date="2022-06" db="EMBL/GenBank/DDBJ databases">
        <title>Isolation of gut microbiota from human fecal samples.</title>
        <authorList>
            <person name="Pamer E.G."/>
            <person name="Barat B."/>
            <person name="Waligurski E."/>
            <person name="Medina S."/>
            <person name="Paddock L."/>
            <person name="Mostad J."/>
        </authorList>
    </citation>
    <scope>NUCLEOTIDE SEQUENCE [LARGE SCALE GENOMIC DNA]</scope>
    <source>
        <strain evidence="8 9">DFI.6.1</strain>
    </source>
</reference>
<name>A0ABT1SJI4_9FIRM</name>
<organism evidence="8 9">
    <name type="scientific">Massilicoli timonensis</name>
    <dbReference type="NCBI Taxonomy" id="2015901"/>
    <lineage>
        <taxon>Bacteria</taxon>
        <taxon>Bacillati</taxon>
        <taxon>Bacillota</taxon>
        <taxon>Erysipelotrichia</taxon>
        <taxon>Erysipelotrichales</taxon>
        <taxon>Erysipelotrichaceae</taxon>
        <taxon>Massilicoli</taxon>
    </lineage>
</organism>
<dbReference type="RefSeq" id="WP_178200897.1">
    <property type="nucleotide sequence ID" value="NZ_CANTYB010000106.1"/>
</dbReference>
<keyword evidence="6" id="KW-0460">Magnesium</keyword>
<dbReference type="PANTHER" id="PTHR22748">
    <property type="entry name" value="AP ENDONUCLEASE"/>
    <property type="match status" value="1"/>
</dbReference>
<gene>
    <name evidence="8" type="ORF">NE663_03860</name>
</gene>
<evidence type="ECO:0000256" key="2">
    <source>
        <dbReference type="ARBA" id="ARBA00001946"/>
    </source>
</evidence>
<dbReference type="InterPro" id="IPR020848">
    <property type="entry name" value="AP_endonuclease_F1_CS"/>
</dbReference>
<keyword evidence="5" id="KW-0378">Hydrolase</keyword>
<protein>
    <submittedName>
        <fullName evidence="8">Exodeoxyribonuclease III</fullName>
    </submittedName>
</protein>
<evidence type="ECO:0000256" key="3">
    <source>
        <dbReference type="ARBA" id="ARBA00007092"/>
    </source>
</evidence>
<evidence type="ECO:0000256" key="6">
    <source>
        <dbReference type="ARBA" id="ARBA00022842"/>
    </source>
</evidence>
<dbReference type="Pfam" id="PF03372">
    <property type="entry name" value="Exo_endo_phos"/>
    <property type="match status" value="1"/>
</dbReference>
<dbReference type="PROSITE" id="PS51435">
    <property type="entry name" value="AP_NUCLEASE_F1_4"/>
    <property type="match status" value="1"/>
</dbReference>
<dbReference type="PROSITE" id="PS00728">
    <property type="entry name" value="AP_NUCLEASE_F1_3"/>
    <property type="match status" value="1"/>
</dbReference>
<dbReference type="InterPro" id="IPR004808">
    <property type="entry name" value="AP_endonuc_1"/>
</dbReference>
<comment type="caution">
    <text evidence="8">The sequence shown here is derived from an EMBL/GenBank/DDBJ whole genome shotgun (WGS) entry which is preliminary data.</text>
</comment>